<proteinExistence type="predicted"/>
<evidence type="ECO:0000313" key="1">
    <source>
        <dbReference type="EMBL" id="EKC56043.1"/>
    </source>
</evidence>
<gene>
    <name evidence="1" type="ORF">OBE_11262</name>
</gene>
<protein>
    <submittedName>
        <fullName evidence="1">Uncharacterized protein</fullName>
    </submittedName>
</protein>
<feature type="non-terminal residue" evidence="1">
    <location>
        <position position="1"/>
    </location>
</feature>
<organism evidence="1">
    <name type="scientific">human gut metagenome</name>
    <dbReference type="NCBI Taxonomy" id="408170"/>
    <lineage>
        <taxon>unclassified sequences</taxon>
        <taxon>metagenomes</taxon>
        <taxon>organismal metagenomes</taxon>
    </lineage>
</organism>
<dbReference type="EMBL" id="AJWZ01007747">
    <property type="protein sequence ID" value="EKC56043.1"/>
    <property type="molecule type" value="Genomic_DNA"/>
</dbReference>
<reference evidence="1" key="1">
    <citation type="journal article" date="2013" name="Environ. Microbiol.">
        <title>Microbiota from the distal guts of lean and obese adolescents exhibit partial functional redundancy besides clear differences in community structure.</title>
        <authorList>
            <person name="Ferrer M."/>
            <person name="Ruiz A."/>
            <person name="Lanza F."/>
            <person name="Haange S.B."/>
            <person name="Oberbach A."/>
            <person name="Till H."/>
            <person name="Bargiela R."/>
            <person name="Campoy C."/>
            <person name="Segura M.T."/>
            <person name="Richter M."/>
            <person name="von Bergen M."/>
            <person name="Seifert J."/>
            <person name="Suarez A."/>
        </authorList>
    </citation>
    <scope>NUCLEOTIDE SEQUENCE</scope>
</reference>
<name>K1SEU2_9ZZZZ</name>
<sequence length="137" mass="15075">IWVYPGISTGGSLRITDAAGNELYQKELSYATPFCWTKTAITAPAGQTLTATIENAQMFELALRDATGALVPITGGDALFDEQSEVPDTISQLNSMYFDEIYHGRTGYEMLHRMTAYETTHPPLGKDFIMLGIAFLE</sequence>
<dbReference type="AlphaFoldDB" id="K1SEU2"/>
<comment type="caution">
    <text evidence="1">The sequence shown here is derived from an EMBL/GenBank/DDBJ whole genome shotgun (WGS) entry which is preliminary data.</text>
</comment>
<accession>K1SEU2</accession>